<evidence type="ECO:0000313" key="2">
    <source>
        <dbReference type="Proteomes" id="UP001206890"/>
    </source>
</evidence>
<reference evidence="1" key="1">
    <citation type="submission" date="2022-04" db="EMBL/GenBank/DDBJ databases">
        <title>Human microbiome associated bacterial genomes.</title>
        <authorList>
            <person name="Sandstrom S."/>
            <person name="Salamzade R."/>
            <person name="Kalan L.R."/>
        </authorList>
    </citation>
    <scope>NUCLEOTIDE SEQUENCE</scope>
    <source>
        <strain evidence="1">P3-SID1762</strain>
    </source>
</reference>
<name>A0AAW5Q6N0_9ACTN</name>
<dbReference type="RefSeq" id="WP_070720016.1">
    <property type="nucleotide sequence ID" value="NZ_JAFFGT010000029.1"/>
</dbReference>
<gene>
    <name evidence="1" type="ORF">M3D93_08970</name>
</gene>
<organism evidence="1 2">
    <name type="scientific">Dietzia cinnamea</name>
    <dbReference type="NCBI Taxonomy" id="321318"/>
    <lineage>
        <taxon>Bacteria</taxon>
        <taxon>Bacillati</taxon>
        <taxon>Actinomycetota</taxon>
        <taxon>Actinomycetes</taxon>
        <taxon>Mycobacteriales</taxon>
        <taxon>Dietziaceae</taxon>
        <taxon>Dietzia</taxon>
    </lineage>
</organism>
<dbReference type="Proteomes" id="UP001206890">
    <property type="component" value="Unassembled WGS sequence"/>
</dbReference>
<protein>
    <recommendedName>
        <fullName evidence="3">NYN domain-containing protein</fullName>
    </recommendedName>
</protein>
<sequence length="94" mass="10720">MAVVIDGWNALRGADQVLDFGDQIDRYVIDFGKLPDEIAAQRNRPSRVVSVTVVIGVHNRAQNPRARMIADQNIRFWQRDKRVRDCTFNGVTPI</sequence>
<evidence type="ECO:0008006" key="3">
    <source>
        <dbReference type="Google" id="ProtNLM"/>
    </source>
</evidence>
<accession>A0AAW5Q6N0</accession>
<evidence type="ECO:0000313" key="1">
    <source>
        <dbReference type="EMBL" id="MCT2117879.1"/>
    </source>
</evidence>
<comment type="caution">
    <text evidence="1">The sequence shown here is derived from an EMBL/GenBank/DDBJ whole genome shotgun (WGS) entry which is preliminary data.</text>
</comment>
<dbReference type="EMBL" id="JALXTC010000035">
    <property type="protein sequence ID" value="MCT2117879.1"/>
    <property type="molecule type" value="Genomic_DNA"/>
</dbReference>
<dbReference type="AlphaFoldDB" id="A0AAW5Q6N0"/>
<proteinExistence type="predicted"/>